<accession>B9WMT1</accession>
<dbReference type="GeneID" id="8049425"/>
<dbReference type="RefSeq" id="XP_002422390.1">
    <property type="nucleotide sequence ID" value="XM_002422345.1"/>
</dbReference>
<dbReference type="CGD" id="CAL0000167314">
    <property type="gene designation" value="Cd36_34545"/>
</dbReference>
<dbReference type="OrthoDB" id="4023725at2759"/>
<protein>
    <submittedName>
        <fullName evidence="2">Uncharacterized protein</fullName>
    </submittedName>
</protein>
<keyword evidence="3" id="KW-1185">Reference proteome</keyword>
<dbReference type="VEuPathDB" id="FungiDB:CD36_34545"/>
<evidence type="ECO:0000313" key="3">
    <source>
        <dbReference type="Proteomes" id="UP000002605"/>
    </source>
</evidence>
<reference evidence="2 3" key="1">
    <citation type="journal article" date="2009" name="Genome Res.">
        <title>Comparative genomics of the fungal pathogens Candida dubliniensis and Candida albicans.</title>
        <authorList>
            <person name="Jackson A.P."/>
            <person name="Gamble J.A."/>
            <person name="Yeomans T."/>
            <person name="Moran G.P."/>
            <person name="Saunders D."/>
            <person name="Harris D."/>
            <person name="Aslett M."/>
            <person name="Barrell J.F."/>
            <person name="Butler G."/>
            <person name="Citiulo F."/>
            <person name="Coleman D.C."/>
            <person name="de Groot P.W.J."/>
            <person name="Goodwin T.J."/>
            <person name="Quail M.A."/>
            <person name="McQuillan J."/>
            <person name="Munro C.A."/>
            <person name="Pain A."/>
            <person name="Poulter R.T."/>
            <person name="Rajandream M.A."/>
            <person name="Renauld H."/>
            <person name="Spiering M.J."/>
            <person name="Tivey A."/>
            <person name="Gow N.A.R."/>
            <person name="Barrell B."/>
            <person name="Sullivan D.J."/>
            <person name="Berriman M."/>
        </authorList>
    </citation>
    <scope>NUCLEOTIDE SEQUENCE [LARGE SCALE GENOMIC DNA]</scope>
    <source>
        <strain evidence="3">CD36 / ATCC MYA-646 / CBS 7987 / NCPF 3949 / NRRL Y-17841</strain>
    </source>
</reference>
<proteinExistence type="predicted"/>
<dbReference type="Proteomes" id="UP000002605">
    <property type="component" value="Chromosome R"/>
</dbReference>
<dbReference type="KEGG" id="cdu:CD36_34545"/>
<gene>
    <name evidence="1" type="ordered locus">Cd36_34545</name>
    <name evidence="2" type="ORF">CD36_34545</name>
</gene>
<dbReference type="AlphaFoldDB" id="B9WMT1"/>
<dbReference type="HOGENOM" id="CLU_1372022_0_0_1"/>
<sequence>MFLVPQHEKDEIQNTALKYIRLQLMHDLLLRKLSYGHINYDIDDLNEVRKSAYTKYLLMNNVETCCIIKPIQMYTDTVAQNQQIIQINPSTCNRNLLNANYHANRVAKIEYIVKYQLFDYRIIRVGPEVKTTEPSLKERLKRIIMRIKNTFHRPIPPISKRMQEKSSKEFKMAHRRFLSHELQQIKAVTSPTSHPPSLI</sequence>
<organism evidence="2 3">
    <name type="scientific">Candida dubliniensis (strain CD36 / ATCC MYA-646 / CBS 7987 / NCPF 3949 / NRRL Y-17841)</name>
    <name type="common">Yeast</name>
    <dbReference type="NCBI Taxonomy" id="573826"/>
    <lineage>
        <taxon>Eukaryota</taxon>
        <taxon>Fungi</taxon>
        <taxon>Dikarya</taxon>
        <taxon>Ascomycota</taxon>
        <taxon>Saccharomycotina</taxon>
        <taxon>Pichiomycetes</taxon>
        <taxon>Debaryomycetaceae</taxon>
        <taxon>Candida/Lodderomyces clade</taxon>
        <taxon>Candida</taxon>
    </lineage>
</organism>
<dbReference type="EMBL" id="FM992695">
    <property type="protein sequence ID" value="CAX40397.1"/>
    <property type="molecule type" value="Genomic_DNA"/>
</dbReference>
<evidence type="ECO:0000313" key="2">
    <source>
        <dbReference type="EMBL" id="CAX40397.1"/>
    </source>
</evidence>
<evidence type="ECO:0000313" key="1">
    <source>
        <dbReference type="CGD" id="CAL0000167314"/>
    </source>
</evidence>
<name>B9WMT1_CANDC</name>